<dbReference type="InterPro" id="IPR036059">
    <property type="entry name" value="TldD/PmbA_sf"/>
</dbReference>
<proteinExistence type="predicted"/>
<evidence type="ECO:0000313" key="3">
    <source>
        <dbReference type="Proteomes" id="UP001180551"/>
    </source>
</evidence>
<dbReference type="InterPro" id="IPR045569">
    <property type="entry name" value="Metalloprtase-TldD/E_C"/>
</dbReference>
<accession>A0ABU2TG03</accession>
<keyword evidence="3" id="KW-1185">Reference proteome</keyword>
<dbReference type="SUPFAM" id="SSF111283">
    <property type="entry name" value="Putative modulator of DNA gyrase, PmbA/TldD"/>
    <property type="match status" value="1"/>
</dbReference>
<organism evidence="2 3">
    <name type="scientific">Streptomyces mooreae</name>
    <dbReference type="NCBI Taxonomy" id="3075523"/>
    <lineage>
        <taxon>Bacteria</taxon>
        <taxon>Bacillati</taxon>
        <taxon>Actinomycetota</taxon>
        <taxon>Actinomycetes</taxon>
        <taxon>Kitasatosporales</taxon>
        <taxon>Streptomycetaceae</taxon>
        <taxon>Streptomyces</taxon>
    </lineage>
</organism>
<dbReference type="PANTHER" id="PTHR43666">
    <property type="entry name" value="TLDD PROTEIN"/>
    <property type="match status" value="1"/>
</dbReference>
<dbReference type="Proteomes" id="UP001180551">
    <property type="component" value="Unassembled WGS sequence"/>
</dbReference>
<dbReference type="PANTHER" id="PTHR43666:SF1">
    <property type="entry name" value="CONSERVED PROTEIN"/>
    <property type="match status" value="1"/>
</dbReference>
<feature type="domain" description="Metalloprotease TldD/E C-terminal" evidence="1">
    <location>
        <begin position="234"/>
        <end position="477"/>
    </location>
</feature>
<dbReference type="Gene3D" id="3.30.2290.10">
    <property type="entry name" value="PmbA/TldD superfamily"/>
    <property type="match status" value="1"/>
</dbReference>
<gene>
    <name evidence="2" type="ORF">RM550_29830</name>
</gene>
<name>A0ABU2TG03_9ACTN</name>
<dbReference type="Pfam" id="PF19289">
    <property type="entry name" value="PmbA_TldD_3rd"/>
    <property type="match status" value="1"/>
</dbReference>
<evidence type="ECO:0000313" key="2">
    <source>
        <dbReference type="EMBL" id="MDT0459873.1"/>
    </source>
</evidence>
<evidence type="ECO:0000259" key="1">
    <source>
        <dbReference type="Pfam" id="PF19289"/>
    </source>
</evidence>
<protein>
    <submittedName>
        <fullName evidence="2">Metallopeptidase TldD-related protein</fullName>
    </submittedName>
</protein>
<dbReference type="RefSeq" id="WP_311626868.1">
    <property type="nucleotide sequence ID" value="NZ_JAVRFE010000052.1"/>
</dbReference>
<sequence length="483" mass="51396">MSTRTPRRNRPHEIVERALELSRGDGCVVIADEHSSANLRWAGNALTTNGVTRGRTLTVVATVDGGRGTASGVVSRSAVTADDVETLVRAAEAAARDAGPAEDAQPLVGGEKMSPDFTEAPAETSSEVFAAFAPALGESFRQARAGGRELYGFARHEVVSSYLGTSTGLRLRHDQPTGTLELNAKSAGTGAAGPRSAWAGRATRDFADVDPREMDGELGRRLGWAERRIELPAGRYDTLLPPTAVADLLVYQMWSSGAQDAVEGRTVFSRPADGGAADRPGAGTRLGERLSELPLTLRSDPRAPGLECAPFVLAHSSGDDASVFDNGLPLTATDWMREGVLHRLPTTRHSAALTGLPVAPGIDNLLLEGGGSRSLEEMVAAAGHDGPALLLTCLWYIREVDPATLLLTGLTRDGVYLVEQGEVVGEVNNFRFNESPVDLLSRAVEAGRTERTLPREWGDYFTRAAMPALRIPDFHMSSVSRGV</sequence>
<dbReference type="InterPro" id="IPR035068">
    <property type="entry name" value="TldD/PmbA_N"/>
</dbReference>
<reference evidence="2" key="1">
    <citation type="submission" date="2024-05" db="EMBL/GenBank/DDBJ databases">
        <title>30 novel species of actinomycetes from the DSMZ collection.</title>
        <authorList>
            <person name="Nouioui I."/>
        </authorList>
    </citation>
    <scope>NUCLEOTIDE SEQUENCE</scope>
    <source>
        <strain evidence="2">DSM 41527</strain>
    </source>
</reference>
<dbReference type="EMBL" id="JAVRFE010000052">
    <property type="protein sequence ID" value="MDT0459873.1"/>
    <property type="molecule type" value="Genomic_DNA"/>
</dbReference>
<comment type="caution">
    <text evidence="2">The sequence shown here is derived from an EMBL/GenBank/DDBJ whole genome shotgun (WGS) entry which is preliminary data.</text>
</comment>